<evidence type="ECO:0000256" key="3">
    <source>
        <dbReference type="ARBA" id="ARBA00023125"/>
    </source>
</evidence>
<dbReference type="Pfam" id="PF03466">
    <property type="entry name" value="LysR_substrate"/>
    <property type="match status" value="1"/>
</dbReference>
<sequence length="306" mass="34268">MRFDKLDLNLLVTLDALIELKSVSSTAEHLNLTQSAVSGALKRLREYFNDELLARDGRSMVLTGKAQQLAPAIRAILLQVRSTITNPSEFDPATAVRCFTLGCSDYVAMIVGHDLALQVQNEAPGISFKFLPPDISALEMFERGDIDLLIVAESFARPEHPRRVLFEDDARAVCWAGNPTIGDRITLDQFLDMGHVCAEFRGVSHPSVYEKQLAEMGIHRRIEVSVASFAMVPFALVGSRHMGVMHRRQAERFACMLPLKVLPLPLALKPVVEIAQWHRHRTSDPGLEWLLSRLERVLHMMDDHAA</sequence>
<name>A0ABU1MKN5_9SPHN</name>
<dbReference type="SUPFAM" id="SSF46785">
    <property type="entry name" value="Winged helix' DNA-binding domain"/>
    <property type="match status" value="1"/>
</dbReference>
<gene>
    <name evidence="6" type="ORF">J2792_001781</name>
</gene>
<dbReference type="Proteomes" id="UP001184150">
    <property type="component" value="Unassembled WGS sequence"/>
</dbReference>
<evidence type="ECO:0000256" key="1">
    <source>
        <dbReference type="ARBA" id="ARBA00009437"/>
    </source>
</evidence>
<dbReference type="Gene3D" id="3.40.190.10">
    <property type="entry name" value="Periplasmic binding protein-like II"/>
    <property type="match status" value="2"/>
</dbReference>
<dbReference type="InterPro" id="IPR000847">
    <property type="entry name" value="LysR_HTH_N"/>
</dbReference>
<evidence type="ECO:0000256" key="2">
    <source>
        <dbReference type="ARBA" id="ARBA00023015"/>
    </source>
</evidence>
<accession>A0ABU1MKN5</accession>
<dbReference type="SUPFAM" id="SSF53850">
    <property type="entry name" value="Periplasmic binding protein-like II"/>
    <property type="match status" value="1"/>
</dbReference>
<keyword evidence="7" id="KW-1185">Reference proteome</keyword>
<dbReference type="InterPro" id="IPR036390">
    <property type="entry name" value="WH_DNA-bd_sf"/>
</dbReference>
<keyword evidence="4" id="KW-0804">Transcription</keyword>
<dbReference type="InterPro" id="IPR050389">
    <property type="entry name" value="LysR-type_TF"/>
</dbReference>
<organism evidence="6 7">
    <name type="scientific">Novosphingobium capsulatum</name>
    <dbReference type="NCBI Taxonomy" id="13688"/>
    <lineage>
        <taxon>Bacteria</taxon>
        <taxon>Pseudomonadati</taxon>
        <taxon>Pseudomonadota</taxon>
        <taxon>Alphaproteobacteria</taxon>
        <taxon>Sphingomonadales</taxon>
        <taxon>Sphingomonadaceae</taxon>
        <taxon>Novosphingobium</taxon>
    </lineage>
</organism>
<evidence type="ECO:0000259" key="5">
    <source>
        <dbReference type="PROSITE" id="PS50931"/>
    </source>
</evidence>
<dbReference type="InterPro" id="IPR036388">
    <property type="entry name" value="WH-like_DNA-bd_sf"/>
</dbReference>
<reference evidence="6 7" key="1">
    <citation type="submission" date="2023-07" db="EMBL/GenBank/DDBJ databases">
        <title>Sorghum-associated microbial communities from plants grown in Nebraska, USA.</title>
        <authorList>
            <person name="Schachtman D."/>
        </authorList>
    </citation>
    <scope>NUCLEOTIDE SEQUENCE [LARGE SCALE GENOMIC DNA]</scope>
    <source>
        <strain evidence="6 7">DS1027</strain>
    </source>
</reference>
<evidence type="ECO:0000313" key="7">
    <source>
        <dbReference type="Proteomes" id="UP001184150"/>
    </source>
</evidence>
<comment type="caution">
    <text evidence="6">The sequence shown here is derived from an EMBL/GenBank/DDBJ whole genome shotgun (WGS) entry which is preliminary data.</text>
</comment>
<dbReference type="GO" id="GO:0003677">
    <property type="term" value="F:DNA binding"/>
    <property type="evidence" value="ECO:0007669"/>
    <property type="project" value="UniProtKB-KW"/>
</dbReference>
<dbReference type="PROSITE" id="PS50931">
    <property type="entry name" value="HTH_LYSR"/>
    <property type="match status" value="1"/>
</dbReference>
<dbReference type="InterPro" id="IPR005119">
    <property type="entry name" value="LysR_subst-bd"/>
</dbReference>
<dbReference type="PANTHER" id="PTHR30118">
    <property type="entry name" value="HTH-TYPE TRANSCRIPTIONAL REGULATOR LEUO-RELATED"/>
    <property type="match status" value="1"/>
</dbReference>
<dbReference type="Pfam" id="PF00126">
    <property type="entry name" value="HTH_1"/>
    <property type="match status" value="1"/>
</dbReference>
<dbReference type="PRINTS" id="PR00039">
    <property type="entry name" value="HTHLYSR"/>
</dbReference>
<dbReference type="PANTHER" id="PTHR30118:SF6">
    <property type="entry name" value="HTH-TYPE TRANSCRIPTIONAL REGULATOR LEUO"/>
    <property type="match status" value="1"/>
</dbReference>
<evidence type="ECO:0000313" key="6">
    <source>
        <dbReference type="EMBL" id="MDR6510909.1"/>
    </source>
</evidence>
<evidence type="ECO:0000256" key="4">
    <source>
        <dbReference type="ARBA" id="ARBA00023163"/>
    </source>
</evidence>
<feature type="domain" description="HTH lysR-type" evidence="5">
    <location>
        <begin position="6"/>
        <end position="63"/>
    </location>
</feature>
<keyword evidence="3 6" id="KW-0238">DNA-binding</keyword>
<dbReference type="Gene3D" id="1.10.10.10">
    <property type="entry name" value="Winged helix-like DNA-binding domain superfamily/Winged helix DNA-binding domain"/>
    <property type="match status" value="1"/>
</dbReference>
<dbReference type="EMBL" id="JAVDRD010000004">
    <property type="protein sequence ID" value="MDR6510909.1"/>
    <property type="molecule type" value="Genomic_DNA"/>
</dbReference>
<protein>
    <submittedName>
        <fullName evidence="6">DNA-binding transcriptional LysR family regulator</fullName>
    </submittedName>
</protein>
<dbReference type="RefSeq" id="WP_022676223.1">
    <property type="nucleotide sequence ID" value="NZ_JAVDRD010000004.1"/>
</dbReference>
<comment type="similarity">
    <text evidence="1">Belongs to the LysR transcriptional regulatory family.</text>
</comment>
<proteinExistence type="inferred from homology"/>
<keyword evidence="2" id="KW-0805">Transcription regulation</keyword>